<keyword evidence="1" id="KW-0732">Signal</keyword>
<reference evidence="4 5" key="1">
    <citation type="submission" date="2019-09" db="EMBL/GenBank/DDBJ databases">
        <title>YIM 48816 draft genome.</title>
        <authorList>
            <person name="Jiang L."/>
        </authorList>
    </citation>
    <scope>NUCLEOTIDE SEQUENCE [LARGE SCALE GENOMIC DNA]</scope>
    <source>
        <strain evidence="4 5">YIM 48816</strain>
    </source>
</reference>
<dbReference type="AlphaFoldDB" id="A0A6L3T382"/>
<dbReference type="SUPFAM" id="SSF53474">
    <property type="entry name" value="alpha/beta-Hydrolases"/>
    <property type="match status" value="1"/>
</dbReference>
<evidence type="ECO:0000313" key="5">
    <source>
        <dbReference type="Proteomes" id="UP000474159"/>
    </source>
</evidence>
<gene>
    <name evidence="4" type="ORF">F6X53_05290</name>
</gene>
<evidence type="ECO:0000256" key="1">
    <source>
        <dbReference type="ARBA" id="ARBA00022729"/>
    </source>
</evidence>
<dbReference type="InterPro" id="IPR010126">
    <property type="entry name" value="Esterase_phb"/>
</dbReference>
<dbReference type="RefSeq" id="WP_150997923.1">
    <property type="nucleotide sequence ID" value="NZ_BPQY01000135.1"/>
</dbReference>
<dbReference type="OrthoDB" id="9767239at2"/>
<dbReference type="InterPro" id="IPR050955">
    <property type="entry name" value="Plant_Biomass_Hydrol_Est"/>
</dbReference>
<dbReference type="Pfam" id="PF10503">
    <property type="entry name" value="Esterase_PHB"/>
    <property type="match status" value="1"/>
</dbReference>
<keyword evidence="5" id="KW-1185">Reference proteome</keyword>
<organism evidence="4 5">
    <name type="scientific">Methylobacterium soli</name>
    <dbReference type="NCBI Taxonomy" id="553447"/>
    <lineage>
        <taxon>Bacteria</taxon>
        <taxon>Pseudomonadati</taxon>
        <taxon>Pseudomonadota</taxon>
        <taxon>Alphaproteobacteria</taxon>
        <taxon>Hyphomicrobiales</taxon>
        <taxon>Methylobacteriaceae</taxon>
        <taxon>Methylobacterium</taxon>
    </lineage>
</organism>
<feature type="region of interest" description="Disordered" evidence="3">
    <location>
        <begin position="78"/>
        <end position="98"/>
    </location>
</feature>
<dbReference type="InterPro" id="IPR029058">
    <property type="entry name" value="AB_hydrolase_fold"/>
</dbReference>
<dbReference type="Gene3D" id="3.40.50.1820">
    <property type="entry name" value="alpha/beta hydrolase"/>
    <property type="match status" value="1"/>
</dbReference>
<feature type="region of interest" description="Disordered" evidence="3">
    <location>
        <begin position="110"/>
        <end position="142"/>
    </location>
</feature>
<evidence type="ECO:0000256" key="2">
    <source>
        <dbReference type="ARBA" id="ARBA00022801"/>
    </source>
</evidence>
<name>A0A6L3T382_9HYPH</name>
<dbReference type="NCBIfam" id="TIGR01840">
    <property type="entry name" value="esterase_phb"/>
    <property type="match status" value="1"/>
</dbReference>
<dbReference type="GO" id="GO:0005576">
    <property type="term" value="C:extracellular region"/>
    <property type="evidence" value="ECO:0007669"/>
    <property type="project" value="InterPro"/>
</dbReference>
<dbReference type="GO" id="GO:0016787">
    <property type="term" value="F:hydrolase activity"/>
    <property type="evidence" value="ECO:0007669"/>
    <property type="project" value="UniProtKB-KW"/>
</dbReference>
<dbReference type="EMBL" id="VZZK01000004">
    <property type="protein sequence ID" value="KAB1080602.1"/>
    <property type="molecule type" value="Genomic_DNA"/>
</dbReference>
<evidence type="ECO:0000313" key="4">
    <source>
        <dbReference type="EMBL" id="KAB1080602.1"/>
    </source>
</evidence>
<dbReference type="PANTHER" id="PTHR43037">
    <property type="entry name" value="UNNAMED PRODUCT-RELATED"/>
    <property type="match status" value="1"/>
</dbReference>
<sequence length="419" mass="44092">MNAFSAIDMGEVTRLTRAGQLTEAMALLQGRPVAAKPQAATEQEPARTGARAARPWPTIDMVAPSTPGGAWTAPGFGKGATGAAPTEEKATSARPSLSETLRSLRERFPKMGSMPDLGEGLGSLRRAPVPVPDGARYEERSFSNDAGSRTYKVYVPSGYTGQALPVVVMLHGCTQSPDDFAAGTRMNELAEEQTFLVAYPGQPQSANMQKCWNWFNASDQQRERGEPSLIAGIAREVVREFSADPTRVYAAGLSAGGAAAAIMAATYPDVFAAVGVHSGLPCGAAKDMPSAFAAMNGAATVQPRGTRTSVPTIVFHGDADRTVNPVNGDRVIAQAMPEATSSKIVTQGESPGGMSYTRTIQSDDSGREVLEQWVLHGAGHAWSGGSTNGSYTDPRGPDASREMVRFFMAHASASGTTRH</sequence>
<dbReference type="PANTHER" id="PTHR43037:SF1">
    <property type="entry name" value="BLL1128 PROTEIN"/>
    <property type="match status" value="1"/>
</dbReference>
<accession>A0A6L3T382</accession>
<proteinExistence type="predicted"/>
<evidence type="ECO:0000256" key="3">
    <source>
        <dbReference type="SAM" id="MobiDB-lite"/>
    </source>
</evidence>
<comment type="caution">
    <text evidence="4">The sequence shown here is derived from an EMBL/GenBank/DDBJ whole genome shotgun (WGS) entry which is preliminary data.</text>
</comment>
<protein>
    <submittedName>
        <fullName evidence="4">PHB depolymerase family esterase</fullName>
    </submittedName>
</protein>
<keyword evidence="2" id="KW-0378">Hydrolase</keyword>
<dbReference type="Proteomes" id="UP000474159">
    <property type="component" value="Unassembled WGS sequence"/>
</dbReference>